<sequence>MDRVNPPELARPSGFSHAVVAEGRVVLLAGQTGTDAEGRIVDAGVLDQFDRALANLVAALRAAGGSPDDLAQLTIYLVDVEAYRAVGREVGAVWKRHVGAHYPATAAVGVTRLWDRAALVELQGIAVLDVEPRNP</sequence>
<comment type="caution">
    <text evidence="2">The sequence shown here is derived from an EMBL/GenBank/DDBJ whole genome shotgun (WGS) entry which is preliminary data.</text>
</comment>
<dbReference type="CDD" id="cd00448">
    <property type="entry name" value="YjgF_YER057c_UK114_family"/>
    <property type="match status" value="1"/>
</dbReference>
<dbReference type="InterPro" id="IPR006175">
    <property type="entry name" value="YjgF/YER057c/UK114"/>
</dbReference>
<dbReference type="AlphaFoldDB" id="A0A840NJL7"/>
<evidence type="ECO:0000313" key="3">
    <source>
        <dbReference type="Proteomes" id="UP000580474"/>
    </source>
</evidence>
<accession>A0A840NJL7</accession>
<name>A0A840NJL7_9PSEU</name>
<gene>
    <name evidence="2" type="ORF">BJ969_003586</name>
</gene>
<dbReference type="SUPFAM" id="SSF55298">
    <property type="entry name" value="YjgF-like"/>
    <property type="match status" value="1"/>
</dbReference>
<evidence type="ECO:0000256" key="1">
    <source>
        <dbReference type="ARBA" id="ARBA00010552"/>
    </source>
</evidence>
<comment type="similarity">
    <text evidence="1">Belongs to the RutC family.</text>
</comment>
<dbReference type="PANTHER" id="PTHR11803:SF58">
    <property type="entry name" value="PROTEIN HMF1-RELATED"/>
    <property type="match status" value="1"/>
</dbReference>
<dbReference type="Proteomes" id="UP000580474">
    <property type="component" value="Unassembled WGS sequence"/>
</dbReference>
<dbReference type="PANTHER" id="PTHR11803">
    <property type="entry name" value="2-IMINOBUTANOATE/2-IMINOPROPANOATE DEAMINASE RIDA"/>
    <property type="match status" value="1"/>
</dbReference>
<protein>
    <submittedName>
        <fullName evidence="2">Enamine deaminase RidA (YjgF/YER057c/UK114 family)</fullName>
    </submittedName>
</protein>
<organism evidence="2 3">
    <name type="scientific">Saccharopolyspora gloriosae</name>
    <dbReference type="NCBI Taxonomy" id="455344"/>
    <lineage>
        <taxon>Bacteria</taxon>
        <taxon>Bacillati</taxon>
        <taxon>Actinomycetota</taxon>
        <taxon>Actinomycetes</taxon>
        <taxon>Pseudonocardiales</taxon>
        <taxon>Pseudonocardiaceae</taxon>
        <taxon>Saccharopolyspora</taxon>
    </lineage>
</organism>
<reference evidence="2 3" key="1">
    <citation type="submission" date="2020-08" db="EMBL/GenBank/DDBJ databases">
        <title>Sequencing the genomes of 1000 actinobacteria strains.</title>
        <authorList>
            <person name="Klenk H.-P."/>
        </authorList>
    </citation>
    <scope>NUCLEOTIDE SEQUENCE [LARGE SCALE GENOMIC DNA]</scope>
    <source>
        <strain evidence="2 3">DSM 45582</strain>
    </source>
</reference>
<dbReference type="EMBL" id="JACHIV010000001">
    <property type="protein sequence ID" value="MBB5070498.1"/>
    <property type="molecule type" value="Genomic_DNA"/>
</dbReference>
<proteinExistence type="inferred from homology"/>
<dbReference type="InterPro" id="IPR035959">
    <property type="entry name" value="RutC-like_sf"/>
</dbReference>
<dbReference type="RefSeq" id="WP_184480077.1">
    <property type="nucleotide sequence ID" value="NZ_JACHIV010000001.1"/>
</dbReference>
<dbReference type="GO" id="GO:0019239">
    <property type="term" value="F:deaminase activity"/>
    <property type="evidence" value="ECO:0007669"/>
    <property type="project" value="TreeGrafter"/>
</dbReference>
<keyword evidence="3" id="KW-1185">Reference proteome</keyword>
<evidence type="ECO:0000313" key="2">
    <source>
        <dbReference type="EMBL" id="MBB5070498.1"/>
    </source>
</evidence>
<dbReference type="Gene3D" id="3.30.1330.40">
    <property type="entry name" value="RutC-like"/>
    <property type="match status" value="1"/>
</dbReference>
<dbReference type="GO" id="GO:0005829">
    <property type="term" value="C:cytosol"/>
    <property type="evidence" value="ECO:0007669"/>
    <property type="project" value="TreeGrafter"/>
</dbReference>
<dbReference type="Pfam" id="PF01042">
    <property type="entry name" value="Ribonuc_L-PSP"/>
    <property type="match status" value="1"/>
</dbReference>